<dbReference type="InterPro" id="IPR036388">
    <property type="entry name" value="WH-like_DNA-bd_sf"/>
</dbReference>
<evidence type="ECO:0000259" key="1">
    <source>
        <dbReference type="Pfam" id="PF25583"/>
    </source>
</evidence>
<gene>
    <name evidence="2" type="ORF">P6N53_07600</name>
</gene>
<accession>A0AAW7ZD53</accession>
<feature type="domain" description="WCX" evidence="1">
    <location>
        <begin position="162"/>
        <end position="238"/>
    </location>
</feature>
<dbReference type="PANTHER" id="PTHR34580">
    <property type="match status" value="1"/>
</dbReference>
<keyword evidence="3" id="KW-1185">Reference proteome</keyword>
<proteinExistence type="predicted"/>
<dbReference type="Gene3D" id="1.10.10.10">
    <property type="entry name" value="Winged helix-like DNA-binding domain superfamily/Winged helix DNA-binding domain"/>
    <property type="match status" value="1"/>
</dbReference>
<dbReference type="PANTHER" id="PTHR34580:SF3">
    <property type="entry name" value="PROTEIN PAFB"/>
    <property type="match status" value="1"/>
</dbReference>
<dbReference type="InterPro" id="IPR051534">
    <property type="entry name" value="CBASS_pafABC_assoc_protein"/>
</dbReference>
<dbReference type="InterPro" id="IPR057727">
    <property type="entry name" value="WCX_dom"/>
</dbReference>
<reference evidence="2" key="2">
    <citation type="submission" date="2023-03" db="EMBL/GenBank/DDBJ databases">
        <authorList>
            <person name="Zhang Z."/>
        </authorList>
    </citation>
    <scope>NUCLEOTIDE SEQUENCE</scope>
    <source>
        <strain evidence="2">DSA</strain>
    </source>
</reference>
<protein>
    <submittedName>
        <fullName evidence="2">WYL domain-containing protein</fullName>
    </submittedName>
</protein>
<dbReference type="RefSeq" id="WP_304542210.1">
    <property type="nucleotide sequence ID" value="NZ_JARPTC010000010.1"/>
</dbReference>
<name>A0AAW7ZD53_9FIRM</name>
<evidence type="ECO:0000313" key="2">
    <source>
        <dbReference type="EMBL" id="MDO7787079.1"/>
    </source>
</evidence>
<reference evidence="2" key="1">
    <citation type="journal article" date="2023" name="J. Hazard. Mater.">
        <title>Anaerobic biodegradation of pyrene and benzo[a]pyrene by a new sulfate-reducing Desulforamulus aquiferis strain DSA.</title>
        <authorList>
            <person name="Zhang Z."/>
            <person name="Sun J."/>
            <person name="Gong X."/>
            <person name="Wang C."/>
            <person name="Wang H."/>
        </authorList>
    </citation>
    <scope>NUCLEOTIDE SEQUENCE</scope>
    <source>
        <strain evidence="2">DSA</strain>
    </source>
</reference>
<comment type="caution">
    <text evidence="2">The sequence shown here is derived from an EMBL/GenBank/DDBJ whole genome shotgun (WGS) entry which is preliminary data.</text>
</comment>
<organism evidence="2 3">
    <name type="scientific">Desulforamulus aquiferis</name>
    <dbReference type="NCBI Taxonomy" id="1397668"/>
    <lineage>
        <taxon>Bacteria</taxon>
        <taxon>Bacillati</taxon>
        <taxon>Bacillota</taxon>
        <taxon>Clostridia</taxon>
        <taxon>Eubacteriales</taxon>
        <taxon>Peptococcaceae</taxon>
        <taxon>Desulforamulus</taxon>
    </lineage>
</organism>
<dbReference type="Proteomes" id="UP001172911">
    <property type="component" value="Unassembled WGS sequence"/>
</dbReference>
<evidence type="ECO:0000313" key="3">
    <source>
        <dbReference type="Proteomes" id="UP001172911"/>
    </source>
</evidence>
<sequence length="261" mass="30395">MRKKTQKREHNHSRNLKIVLRELQRYNGLGGISLEDLAFKCGVSNRQIYRYLNELQSMGFEIIKTTNYDASSRGRYSINDDEKSEDEITLPLINLLEFMDSFKNEILAARLFIREVLLRNWLMQQGIILPLHYPIVSYDLQDAITVHRHTYIVPEQSEEIKEEIRIKVSPKIVNNVLRSLASEVSGRQRQRDGSYIFQITTKRIRDMVGLLTQWGSGVEVIQPSWLQHKLLENCKAILCAHRQRKSSKAGNCVIDGYFRMG</sequence>
<dbReference type="AlphaFoldDB" id="A0AAW7ZD53"/>
<dbReference type="Pfam" id="PF25583">
    <property type="entry name" value="WCX"/>
    <property type="match status" value="1"/>
</dbReference>
<dbReference type="EMBL" id="JARPTC010000010">
    <property type="protein sequence ID" value="MDO7787079.1"/>
    <property type="molecule type" value="Genomic_DNA"/>
</dbReference>